<evidence type="ECO:0000313" key="7">
    <source>
        <dbReference type="Proteomes" id="UP000001542"/>
    </source>
</evidence>
<dbReference type="EMBL" id="DS113526">
    <property type="protein sequence ID" value="EAY02748.1"/>
    <property type="molecule type" value="Genomic_DNA"/>
</dbReference>
<gene>
    <name evidence="6" type="ORF">TVAG_466080</name>
</gene>
<dbReference type="InterPro" id="IPR036427">
    <property type="entry name" value="Bromodomain-like_sf"/>
</dbReference>
<dbReference type="Proteomes" id="UP000001542">
    <property type="component" value="Unassembled WGS sequence"/>
</dbReference>
<reference evidence="6" key="2">
    <citation type="journal article" date="2007" name="Science">
        <title>Draft genome sequence of the sexually transmitted pathogen Trichomonas vaginalis.</title>
        <authorList>
            <person name="Carlton J.M."/>
            <person name="Hirt R.P."/>
            <person name="Silva J.C."/>
            <person name="Delcher A.L."/>
            <person name="Schatz M."/>
            <person name="Zhao Q."/>
            <person name="Wortman J.R."/>
            <person name="Bidwell S.L."/>
            <person name="Alsmark U.C.M."/>
            <person name="Besteiro S."/>
            <person name="Sicheritz-Ponten T."/>
            <person name="Noel C.J."/>
            <person name="Dacks J.B."/>
            <person name="Foster P.G."/>
            <person name="Simillion C."/>
            <person name="Van de Peer Y."/>
            <person name="Miranda-Saavedra D."/>
            <person name="Barton G.J."/>
            <person name="Westrop G.D."/>
            <person name="Mueller S."/>
            <person name="Dessi D."/>
            <person name="Fiori P.L."/>
            <person name="Ren Q."/>
            <person name="Paulsen I."/>
            <person name="Zhang H."/>
            <person name="Bastida-Corcuera F.D."/>
            <person name="Simoes-Barbosa A."/>
            <person name="Brown M.T."/>
            <person name="Hayes R.D."/>
            <person name="Mukherjee M."/>
            <person name="Okumura C.Y."/>
            <person name="Schneider R."/>
            <person name="Smith A.J."/>
            <person name="Vanacova S."/>
            <person name="Villalvazo M."/>
            <person name="Haas B.J."/>
            <person name="Pertea M."/>
            <person name="Feldblyum T.V."/>
            <person name="Utterback T.R."/>
            <person name="Shu C.L."/>
            <person name="Osoegawa K."/>
            <person name="de Jong P.J."/>
            <person name="Hrdy I."/>
            <person name="Horvathova L."/>
            <person name="Zubacova Z."/>
            <person name="Dolezal P."/>
            <person name="Malik S.B."/>
            <person name="Logsdon J.M. Jr."/>
            <person name="Henze K."/>
            <person name="Gupta A."/>
            <person name="Wang C.C."/>
            <person name="Dunne R.L."/>
            <person name="Upcroft J.A."/>
            <person name="Upcroft P."/>
            <person name="White O."/>
            <person name="Salzberg S.L."/>
            <person name="Tang P."/>
            <person name="Chiu C.-H."/>
            <person name="Lee Y.-S."/>
            <person name="Embley T.M."/>
            <person name="Coombs G.H."/>
            <person name="Mottram J.C."/>
            <person name="Tachezy J."/>
            <person name="Fraser-Liggett C.M."/>
            <person name="Johnson P.J."/>
        </authorList>
    </citation>
    <scope>NUCLEOTIDE SEQUENCE [LARGE SCALE GENOMIC DNA]</scope>
    <source>
        <strain evidence="6">G3</strain>
    </source>
</reference>
<dbReference type="Gene3D" id="1.20.920.10">
    <property type="entry name" value="Bromodomain-like"/>
    <property type="match status" value="1"/>
</dbReference>
<dbReference type="PRINTS" id="PR00503">
    <property type="entry name" value="BROMODOMAIN"/>
</dbReference>
<accession>A2EX89</accession>
<feature type="domain" description="Bromo" evidence="4">
    <location>
        <begin position="18"/>
        <end position="90"/>
    </location>
</feature>
<evidence type="ECO:0000256" key="2">
    <source>
        <dbReference type="PROSITE-ProRule" id="PRU00035"/>
    </source>
</evidence>
<dbReference type="SUPFAM" id="SSF47370">
    <property type="entry name" value="Bromodomain"/>
    <property type="match status" value="1"/>
</dbReference>
<dbReference type="PROSITE" id="PS51525">
    <property type="entry name" value="NET"/>
    <property type="match status" value="1"/>
</dbReference>
<evidence type="ECO:0000313" key="6">
    <source>
        <dbReference type="EMBL" id="EAY02748.1"/>
    </source>
</evidence>
<reference evidence="6" key="1">
    <citation type="submission" date="2006-10" db="EMBL/GenBank/DDBJ databases">
        <authorList>
            <person name="Amadeo P."/>
            <person name="Zhao Q."/>
            <person name="Wortman J."/>
            <person name="Fraser-Liggett C."/>
            <person name="Carlton J."/>
        </authorList>
    </citation>
    <scope>NUCLEOTIDE SEQUENCE</scope>
    <source>
        <strain evidence="6">G3</strain>
    </source>
</reference>
<dbReference type="InParanoid" id="A2EX89"/>
<evidence type="ECO:0000256" key="1">
    <source>
        <dbReference type="ARBA" id="ARBA00023117"/>
    </source>
</evidence>
<dbReference type="GO" id="GO:0006355">
    <property type="term" value="P:regulation of DNA-templated transcription"/>
    <property type="evidence" value="ECO:0000318"/>
    <property type="project" value="GO_Central"/>
</dbReference>
<keyword evidence="1 2" id="KW-0103">Bromodomain</keyword>
<dbReference type="PROSITE" id="PS50014">
    <property type="entry name" value="BROMODOMAIN_2"/>
    <property type="match status" value="1"/>
</dbReference>
<dbReference type="PANTHER" id="PTHR45926">
    <property type="entry name" value="OSJNBA0053K19.4 PROTEIN"/>
    <property type="match status" value="1"/>
</dbReference>
<dbReference type="OrthoDB" id="784962at2759"/>
<dbReference type="VEuPathDB" id="TrichDB:TVAGG3_0503360"/>
<dbReference type="GO" id="GO:0000785">
    <property type="term" value="C:chromatin"/>
    <property type="evidence" value="ECO:0000318"/>
    <property type="project" value="GO_Central"/>
</dbReference>
<dbReference type="VEuPathDB" id="TrichDB:TVAG_466080"/>
<name>A2EX89_TRIV3</name>
<dbReference type="GO" id="GO:0006338">
    <property type="term" value="P:chromatin remodeling"/>
    <property type="evidence" value="ECO:0000318"/>
    <property type="project" value="GO_Central"/>
</dbReference>
<dbReference type="KEGG" id="tva:4760588"/>
<dbReference type="AlphaFoldDB" id="A2EX89"/>
<feature type="compositionally biased region" description="Low complexity" evidence="3">
    <location>
        <begin position="182"/>
        <end position="191"/>
    </location>
</feature>
<sequence>MLTDYQKQHLLEGLDKVAEYHISAMFAIPVDPERDGCPNYLEIIKTPMDLGTVRKKLLNNEYNTVQDCKNDVALIWENTIKFNGQNTIIFFLAKQLEKVFKENTDWLSGDDYTDWHKKCTEIKARNAATKVNFEKKAVAAKPSRQHSTPAEAPAPAPAAPPAHPPKPRGRPAKRKVEPEQPPVVAEVVTVIEEVKEEPAPPPPPPPPAQESNVDTLNQDEKDKLASDIKEITNREDADGIQRLIDYISIQEPELVQDGVVDTDLNSMKPETHLGLRKLVDEILKSYAASV</sequence>
<dbReference type="InterPro" id="IPR001487">
    <property type="entry name" value="Bromodomain"/>
</dbReference>
<feature type="domain" description="NET" evidence="5">
    <location>
        <begin position="206"/>
        <end position="290"/>
    </location>
</feature>
<feature type="region of interest" description="Disordered" evidence="3">
    <location>
        <begin position="133"/>
        <end position="221"/>
    </location>
</feature>
<protein>
    <submittedName>
        <fullName evidence="6">Bromodomain containing protein</fullName>
    </submittedName>
</protein>
<dbReference type="InterPro" id="IPR027353">
    <property type="entry name" value="NET_dom"/>
</dbReference>
<dbReference type="eggNOG" id="KOG1474">
    <property type="taxonomic scope" value="Eukaryota"/>
</dbReference>
<evidence type="ECO:0000256" key="3">
    <source>
        <dbReference type="SAM" id="MobiDB-lite"/>
    </source>
</evidence>
<keyword evidence="7" id="KW-1185">Reference proteome</keyword>
<dbReference type="SMART" id="SM00297">
    <property type="entry name" value="BROMO"/>
    <property type="match status" value="1"/>
</dbReference>
<evidence type="ECO:0000259" key="5">
    <source>
        <dbReference type="PROSITE" id="PS51525"/>
    </source>
</evidence>
<feature type="compositionally biased region" description="Pro residues" evidence="3">
    <location>
        <begin position="152"/>
        <end position="164"/>
    </location>
</feature>
<dbReference type="STRING" id="5722.A2EX89"/>
<organism evidence="6 7">
    <name type="scientific">Trichomonas vaginalis (strain ATCC PRA-98 / G3)</name>
    <dbReference type="NCBI Taxonomy" id="412133"/>
    <lineage>
        <taxon>Eukaryota</taxon>
        <taxon>Metamonada</taxon>
        <taxon>Parabasalia</taxon>
        <taxon>Trichomonadida</taxon>
        <taxon>Trichomonadidae</taxon>
        <taxon>Trichomonas</taxon>
    </lineage>
</organism>
<dbReference type="GO" id="GO:0005634">
    <property type="term" value="C:nucleus"/>
    <property type="evidence" value="ECO:0000318"/>
    <property type="project" value="GO_Central"/>
</dbReference>
<dbReference type="SMR" id="A2EX89"/>
<dbReference type="RefSeq" id="XP_001314971.1">
    <property type="nucleotide sequence ID" value="XM_001314936.1"/>
</dbReference>
<dbReference type="Pfam" id="PF00439">
    <property type="entry name" value="Bromodomain"/>
    <property type="match status" value="1"/>
</dbReference>
<feature type="compositionally biased region" description="Pro residues" evidence="3">
    <location>
        <begin position="199"/>
        <end position="208"/>
    </location>
</feature>
<evidence type="ECO:0000259" key="4">
    <source>
        <dbReference type="PROSITE" id="PS50014"/>
    </source>
</evidence>
<proteinExistence type="predicted"/>